<protein>
    <recommendedName>
        <fullName evidence="3">LF-82</fullName>
    </recommendedName>
</protein>
<proteinExistence type="predicted"/>
<dbReference type="AlphaFoldDB" id="A0A379ABJ3"/>
<sequence>MGGKDSFYRIVYHGQVLEHYKEGEFIFFQRAKEQGGGYWLGQTFDGVFVFTLPHPTKFWDGWEYLIRYARRPPPKPNVIESGDTFPLF</sequence>
<dbReference type="Proteomes" id="UP000254640">
    <property type="component" value="Unassembled WGS sequence"/>
</dbReference>
<accession>A0A379ABJ3</accession>
<dbReference type="RefSeq" id="WP_058707109.1">
    <property type="nucleotide sequence ID" value="NZ_CP077366.1"/>
</dbReference>
<dbReference type="EMBL" id="UGSO01000001">
    <property type="protein sequence ID" value="SUB14978.1"/>
    <property type="molecule type" value="Genomic_DNA"/>
</dbReference>
<evidence type="ECO:0000313" key="2">
    <source>
        <dbReference type="Proteomes" id="UP000254640"/>
    </source>
</evidence>
<keyword evidence="2" id="KW-1185">Reference proteome</keyword>
<reference evidence="1 2" key="1">
    <citation type="submission" date="2018-06" db="EMBL/GenBank/DDBJ databases">
        <authorList>
            <consortium name="Pathogen Informatics"/>
            <person name="Doyle S."/>
        </authorList>
    </citation>
    <scope>NUCLEOTIDE SEQUENCE [LARGE SCALE GENOMIC DNA]</scope>
    <source>
        <strain evidence="1 2">NCTC9381</strain>
    </source>
</reference>
<name>A0A379ABJ3_ENTAG</name>
<gene>
    <name evidence="1" type="ORF">NCTC9381_00841</name>
</gene>
<organism evidence="1 2">
    <name type="scientific">Enterobacter agglomerans</name>
    <name type="common">Erwinia herbicola</name>
    <name type="synonym">Pantoea agglomerans</name>
    <dbReference type="NCBI Taxonomy" id="549"/>
    <lineage>
        <taxon>Bacteria</taxon>
        <taxon>Pseudomonadati</taxon>
        <taxon>Pseudomonadota</taxon>
        <taxon>Gammaproteobacteria</taxon>
        <taxon>Enterobacterales</taxon>
        <taxon>Erwiniaceae</taxon>
        <taxon>Pantoea</taxon>
        <taxon>Pantoea agglomerans group</taxon>
    </lineage>
</organism>
<evidence type="ECO:0000313" key="1">
    <source>
        <dbReference type="EMBL" id="SUB14978.1"/>
    </source>
</evidence>
<dbReference type="GeneID" id="66824602"/>
<evidence type="ECO:0008006" key="3">
    <source>
        <dbReference type="Google" id="ProtNLM"/>
    </source>
</evidence>